<evidence type="ECO:0000256" key="4">
    <source>
        <dbReference type="ARBA" id="ARBA00011245"/>
    </source>
</evidence>
<evidence type="ECO:0000256" key="1">
    <source>
        <dbReference type="ARBA" id="ARBA00002869"/>
    </source>
</evidence>
<dbReference type="SUPFAM" id="SSF53850">
    <property type="entry name" value="Periplasmic binding protein-like II"/>
    <property type="match status" value="1"/>
</dbReference>
<feature type="domain" description="Porphobilinogen deaminase C-terminal" evidence="10">
    <location>
        <begin position="226"/>
        <end position="296"/>
    </location>
</feature>
<keyword evidence="5 8" id="KW-0808">Transferase</keyword>
<accession>E8Q6J1</accession>
<comment type="subunit">
    <text evidence="4 8">Monomer.</text>
</comment>
<dbReference type="GO" id="GO:0005737">
    <property type="term" value="C:cytoplasm"/>
    <property type="evidence" value="ECO:0007669"/>
    <property type="project" value="UniProtKB-UniRule"/>
</dbReference>
<dbReference type="FunFam" id="3.40.190.10:FF:000005">
    <property type="entry name" value="Porphobilinogen deaminase"/>
    <property type="match status" value="1"/>
</dbReference>
<protein>
    <recommendedName>
        <fullName evidence="8">Porphobilinogen deaminase</fullName>
        <shortName evidence="8">PBG</shortName>
        <ecNumber evidence="8">2.5.1.61</ecNumber>
    </recommendedName>
    <alternativeName>
        <fullName evidence="8">Hydroxymethylbilane synthase</fullName>
        <shortName evidence="8">HMBS</shortName>
    </alternativeName>
    <alternativeName>
        <fullName evidence="8">Pre-uroporphyrinogen synthase</fullName>
    </alternativeName>
</protein>
<dbReference type="Gene3D" id="3.40.190.10">
    <property type="entry name" value="Periplasmic binding protein-like II"/>
    <property type="match status" value="2"/>
</dbReference>
<dbReference type="InterPro" id="IPR036803">
    <property type="entry name" value="Porphobilinogen_deaminase_C_sf"/>
</dbReference>
<comment type="miscellaneous">
    <text evidence="8">The porphobilinogen subunits are added to the dipyrromethane group.</text>
</comment>
<evidence type="ECO:0000259" key="9">
    <source>
        <dbReference type="Pfam" id="PF01379"/>
    </source>
</evidence>
<evidence type="ECO:0000259" key="10">
    <source>
        <dbReference type="Pfam" id="PF03900"/>
    </source>
</evidence>
<dbReference type="OrthoDB" id="9810298at2"/>
<dbReference type="AlphaFoldDB" id="E8Q6J1"/>
<dbReference type="NCBIfam" id="TIGR00212">
    <property type="entry name" value="hemC"/>
    <property type="match status" value="1"/>
</dbReference>
<reference evidence="11 12" key="1">
    <citation type="journal article" date="2010" name="BMC Genomics">
        <title>Unprecedented loss of ammonia assimilation capability in a urease-encoding bacterial mutualist.</title>
        <authorList>
            <person name="Williams L.E."/>
            <person name="Wernegreen J.J."/>
        </authorList>
    </citation>
    <scope>NUCLEOTIDE SEQUENCE [LARGE SCALE GENOMIC DNA]</scope>
    <source>
        <strain evidence="11 12">BVAF</strain>
    </source>
</reference>
<dbReference type="STRING" id="859654.BVAF_582"/>
<dbReference type="HAMAP" id="MF_00260">
    <property type="entry name" value="Porphobil_deam"/>
    <property type="match status" value="1"/>
</dbReference>
<dbReference type="SUPFAM" id="SSF54782">
    <property type="entry name" value="Porphobilinogen deaminase (hydroxymethylbilane synthase), C-terminal domain"/>
    <property type="match status" value="1"/>
</dbReference>
<dbReference type="RefSeq" id="WP_013516885.1">
    <property type="nucleotide sequence ID" value="NC_014909.2"/>
</dbReference>
<dbReference type="Pfam" id="PF03900">
    <property type="entry name" value="Porphobil_deamC"/>
    <property type="match status" value="1"/>
</dbReference>
<evidence type="ECO:0000256" key="5">
    <source>
        <dbReference type="ARBA" id="ARBA00022679"/>
    </source>
</evidence>
<evidence type="ECO:0000256" key="7">
    <source>
        <dbReference type="ARBA" id="ARBA00048169"/>
    </source>
</evidence>
<evidence type="ECO:0000313" key="11">
    <source>
        <dbReference type="EMBL" id="ADV33960.1"/>
    </source>
</evidence>
<feature type="modified residue" description="S-(dipyrrolylmethanemethyl)cysteine" evidence="8">
    <location>
        <position position="242"/>
    </location>
</feature>
<dbReference type="UniPathway" id="UPA00251">
    <property type="reaction ID" value="UER00319"/>
</dbReference>
<sequence length="310" mass="35247">MNTKFLRIATRKSRLAICQSEYVCNELKRFHPNIKIKLVPIVTTGDKFFNSTTKIKIKKGAFIKELEYALIENRADIAVHSMKDMTASLPNELILPILCKRIDPRDAFVSIKYSNIDMLPSGSIIGTSSLRRQCQIQARRSDLTLHNLRGNIDTRIKKLHQGKYDAIILAVAGLNRLHLTQYIKTYINPKDLLPAMGQGAIAIECRKKDIDTLSLLSPLYHQETSLRIQSERAVTTYLEGYCQFPIASYSEIHNHQIWLRALIGLPDGSKIIRTEGRAPFDQAEKLGLFLAKKLLNQFKETTQLDINAIK</sequence>
<dbReference type="InterPro" id="IPR022418">
    <property type="entry name" value="Porphobilinogen_deaminase_C"/>
</dbReference>
<comment type="function">
    <text evidence="1 8">Tetrapolymerization of the monopyrrole PBG into the hydroxymethylbilane pre-uroporphyrinogen in several discrete steps.</text>
</comment>
<dbReference type="GO" id="GO:0006782">
    <property type="term" value="P:protoporphyrinogen IX biosynthetic process"/>
    <property type="evidence" value="ECO:0007669"/>
    <property type="project" value="UniProtKB-UniRule"/>
</dbReference>
<dbReference type="KEGG" id="bva:BVAF_582"/>
<dbReference type="PANTHER" id="PTHR11557:SF0">
    <property type="entry name" value="PORPHOBILINOGEN DEAMINASE"/>
    <property type="match status" value="1"/>
</dbReference>
<dbReference type="InterPro" id="IPR022417">
    <property type="entry name" value="Porphobilin_deaminase_N"/>
</dbReference>
<evidence type="ECO:0000256" key="2">
    <source>
        <dbReference type="ARBA" id="ARBA00004735"/>
    </source>
</evidence>
<organism evidence="11 12">
    <name type="scientific">Blochmanniella vafra (strain BVAF)</name>
    <dbReference type="NCBI Taxonomy" id="859654"/>
    <lineage>
        <taxon>Bacteria</taxon>
        <taxon>Pseudomonadati</taxon>
        <taxon>Pseudomonadota</taxon>
        <taxon>Gammaproteobacteria</taxon>
        <taxon>Enterobacterales</taxon>
        <taxon>Enterobacteriaceae</taxon>
        <taxon>ant endosymbionts</taxon>
        <taxon>Candidatus Blochmanniella</taxon>
    </lineage>
</organism>
<dbReference type="PANTHER" id="PTHR11557">
    <property type="entry name" value="PORPHOBILINOGEN DEAMINASE"/>
    <property type="match status" value="1"/>
</dbReference>
<dbReference type="Proteomes" id="UP000007464">
    <property type="component" value="Chromosome"/>
</dbReference>
<evidence type="ECO:0000256" key="6">
    <source>
        <dbReference type="ARBA" id="ARBA00023244"/>
    </source>
</evidence>
<gene>
    <name evidence="8 11" type="primary">hemC</name>
    <name evidence="11" type="ordered locus">BVAF_582</name>
</gene>
<dbReference type="HOGENOM" id="CLU_019704_0_2_6"/>
<dbReference type="EMBL" id="CP002189">
    <property type="protein sequence ID" value="ADV33960.1"/>
    <property type="molecule type" value="Genomic_DNA"/>
</dbReference>
<feature type="domain" description="Porphobilinogen deaminase N-terminal" evidence="9">
    <location>
        <begin position="6"/>
        <end position="212"/>
    </location>
</feature>
<comment type="catalytic activity">
    <reaction evidence="7 8">
        <text>4 porphobilinogen + H2O = hydroxymethylbilane + 4 NH4(+)</text>
        <dbReference type="Rhea" id="RHEA:13185"/>
        <dbReference type="ChEBI" id="CHEBI:15377"/>
        <dbReference type="ChEBI" id="CHEBI:28938"/>
        <dbReference type="ChEBI" id="CHEBI:57845"/>
        <dbReference type="ChEBI" id="CHEBI:58126"/>
        <dbReference type="EC" id="2.5.1.61"/>
    </reaction>
</comment>
<evidence type="ECO:0000256" key="3">
    <source>
        <dbReference type="ARBA" id="ARBA00005638"/>
    </source>
</evidence>
<name>E8Q6J1_BLOVB</name>
<comment type="similarity">
    <text evidence="3 8">Belongs to the HMBS family.</text>
</comment>
<comment type="pathway">
    <text evidence="2 8">Porphyrin-containing compound metabolism; protoporphyrin-IX biosynthesis; coproporphyrinogen-III from 5-aminolevulinate: step 2/4.</text>
</comment>
<evidence type="ECO:0000313" key="12">
    <source>
        <dbReference type="Proteomes" id="UP000007464"/>
    </source>
</evidence>
<dbReference type="Gene3D" id="3.30.160.40">
    <property type="entry name" value="Porphobilinogen deaminase, C-terminal domain"/>
    <property type="match status" value="1"/>
</dbReference>
<keyword evidence="6 8" id="KW-0627">Porphyrin biosynthesis</keyword>
<dbReference type="Pfam" id="PF01379">
    <property type="entry name" value="Porphobil_deam"/>
    <property type="match status" value="1"/>
</dbReference>
<dbReference type="InterPro" id="IPR000860">
    <property type="entry name" value="HemC"/>
</dbReference>
<evidence type="ECO:0000256" key="8">
    <source>
        <dbReference type="HAMAP-Rule" id="MF_00260"/>
    </source>
</evidence>
<dbReference type="PRINTS" id="PR00151">
    <property type="entry name" value="PORPHBDMNASE"/>
</dbReference>
<comment type="cofactor">
    <cofactor evidence="8">
        <name>dipyrromethane</name>
        <dbReference type="ChEBI" id="CHEBI:60342"/>
    </cofactor>
    <text evidence="8">Binds 1 dipyrromethane group covalently.</text>
</comment>
<proteinExistence type="inferred from homology"/>
<dbReference type="GO" id="GO:0004418">
    <property type="term" value="F:hydroxymethylbilane synthase activity"/>
    <property type="evidence" value="ECO:0007669"/>
    <property type="project" value="UniProtKB-UniRule"/>
</dbReference>
<keyword evidence="12" id="KW-1185">Reference proteome</keyword>
<dbReference type="EC" id="2.5.1.61" evidence="8"/>
<dbReference type="PIRSF" id="PIRSF001438">
    <property type="entry name" value="4pyrrol_synth_OHMeBilane_synth"/>
    <property type="match status" value="1"/>
</dbReference>